<dbReference type="SUPFAM" id="SSF57997">
    <property type="entry name" value="Tropomyosin"/>
    <property type="match status" value="1"/>
</dbReference>
<dbReference type="EMBL" id="JBANRG010000013">
    <property type="protein sequence ID" value="KAK7461428.1"/>
    <property type="molecule type" value="Genomic_DNA"/>
</dbReference>
<evidence type="ECO:0000256" key="1">
    <source>
        <dbReference type="SAM" id="Coils"/>
    </source>
</evidence>
<feature type="compositionally biased region" description="Polar residues" evidence="2">
    <location>
        <begin position="258"/>
        <end position="270"/>
    </location>
</feature>
<accession>A0ABR1JL64</accession>
<sequence>MDNAVNKTDSWHSPVPVLSPGRGPIVNPNDSDFEDLRERPIATSASTTSNAHIPDQDVKGVTTSTSRIDVHENSASFRVDEFEFENDSNSDPAGSETGDTIESFEDVEDVQSASATVFDDFDITSECGSSSSFSDCGFVLSVQDEGLESDSDETDSEAEMSESNPETDTIVISDDTQRHDDPLVRTLSTLVDDKELPDHGGIDDFDDDEEDAVEVEEVYKALVMDENGAQDEWRLNRDEESPNVTTENSDSEPAESSAPVTFSSSQDARISALESAQSELTAELDEKNARISRLRSLLNETAAYRDKLEHDLALLQIQSTKQLADAREEAKQQKEEIEVRDERVKALEGELVEVREQLDEREKVDDERKAKIDALEGALQKKQVSVQELAASNGALQKELVEAKETTEKDMEQKEQQIREMDERINCLEDALSVAKESLEEKASTLDEAAKELLQTKSAFEREMDQVKDAFRVEMAEKDRGIITRDERICVLEAELSGTREALEVEKASALELLQLGEATKEVRNALEGELYNARETIAEKDREILMRDDRIQSLEVALLDMKEARGAAEANTAEATKGLEEENAQLKGRISYMEHDIAVRLSVTTLLSRQLDEARQEVDAQKAEVESKTRSVQQLEQELEDAKASLTMKNGEIARRMQSDMDIVQLRRRVSMAEKDVDRRKSVAEGYKASLRATENEVKVLKEEVRKTEESRKKWAAALEDLRKTRDAELQNAYQSSREREEALNRQLESKDKALAAMTARATTAEDRVARFKTKTSSHTSEVRNLEAKLTKKTQEAEQLRLKVTSVEGKLAKQTREFDKVKGELATSQGHCEWYRVEYQEMKGKIQRQEAQLTRNVGIPYYPHRR</sequence>
<feature type="region of interest" description="Disordered" evidence="2">
    <location>
        <begin position="1"/>
        <end position="105"/>
    </location>
</feature>
<keyword evidence="1" id="KW-0175">Coiled coil</keyword>
<feature type="compositionally biased region" description="Basic and acidic residues" evidence="2">
    <location>
        <begin position="191"/>
        <end position="202"/>
    </location>
</feature>
<proteinExistence type="predicted"/>
<feature type="coiled-coil region" evidence="1">
    <location>
        <begin position="270"/>
        <end position="470"/>
    </location>
</feature>
<evidence type="ECO:0000313" key="4">
    <source>
        <dbReference type="Proteomes" id="UP001498398"/>
    </source>
</evidence>
<gene>
    <name evidence="3" type="ORF">VKT23_008606</name>
</gene>
<feature type="coiled-coil region" evidence="1">
    <location>
        <begin position="605"/>
        <end position="653"/>
    </location>
</feature>
<reference evidence="3 4" key="1">
    <citation type="submission" date="2024-01" db="EMBL/GenBank/DDBJ databases">
        <title>A draft genome for the cacao thread blight pathogen Marasmiellus scandens.</title>
        <authorList>
            <person name="Baruah I.K."/>
            <person name="Leung J."/>
            <person name="Bukari Y."/>
            <person name="Amoako-Attah I."/>
            <person name="Meinhardt L.W."/>
            <person name="Bailey B.A."/>
            <person name="Cohen S.P."/>
        </authorList>
    </citation>
    <scope>NUCLEOTIDE SEQUENCE [LARGE SCALE GENOMIC DNA]</scope>
    <source>
        <strain evidence="3 4">GH-19</strain>
    </source>
</reference>
<comment type="caution">
    <text evidence="3">The sequence shown here is derived from an EMBL/GenBank/DDBJ whole genome shotgun (WGS) entry which is preliminary data.</text>
</comment>
<feature type="region of interest" description="Disordered" evidence="2">
    <location>
        <begin position="232"/>
        <end position="270"/>
    </location>
</feature>
<feature type="compositionally biased region" description="Acidic residues" evidence="2">
    <location>
        <begin position="145"/>
        <end position="160"/>
    </location>
</feature>
<dbReference type="Gene3D" id="1.20.5.340">
    <property type="match status" value="1"/>
</dbReference>
<feature type="coiled-coil region" evidence="1">
    <location>
        <begin position="685"/>
        <end position="726"/>
    </location>
</feature>
<feature type="coiled-coil region" evidence="1">
    <location>
        <begin position="784"/>
        <end position="818"/>
    </location>
</feature>
<protein>
    <submittedName>
        <fullName evidence="3">Uncharacterized protein</fullName>
    </submittedName>
</protein>
<feature type="compositionally biased region" description="Polar residues" evidence="2">
    <location>
        <begin position="89"/>
        <end position="100"/>
    </location>
</feature>
<evidence type="ECO:0000313" key="3">
    <source>
        <dbReference type="EMBL" id="KAK7461428.1"/>
    </source>
</evidence>
<evidence type="ECO:0000256" key="2">
    <source>
        <dbReference type="SAM" id="MobiDB-lite"/>
    </source>
</evidence>
<name>A0ABR1JL64_9AGAR</name>
<dbReference type="Proteomes" id="UP001498398">
    <property type="component" value="Unassembled WGS sequence"/>
</dbReference>
<organism evidence="3 4">
    <name type="scientific">Marasmiellus scandens</name>
    <dbReference type="NCBI Taxonomy" id="2682957"/>
    <lineage>
        <taxon>Eukaryota</taxon>
        <taxon>Fungi</taxon>
        <taxon>Dikarya</taxon>
        <taxon>Basidiomycota</taxon>
        <taxon>Agaricomycotina</taxon>
        <taxon>Agaricomycetes</taxon>
        <taxon>Agaricomycetidae</taxon>
        <taxon>Agaricales</taxon>
        <taxon>Marasmiineae</taxon>
        <taxon>Omphalotaceae</taxon>
        <taxon>Marasmiellus</taxon>
    </lineage>
</organism>
<feature type="region of interest" description="Disordered" evidence="2">
    <location>
        <begin position="144"/>
        <end position="209"/>
    </location>
</feature>
<keyword evidence="4" id="KW-1185">Reference proteome</keyword>